<comment type="caution">
    <text evidence="2">The sequence shown here is derived from an EMBL/GenBank/DDBJ whole genome shotgun (WGS) entry which is preliminary data.</text>
</comment>
<name>A0A834HJH9_RHOSS</name>
<reference evidence="2" key="1">
    <citation type="submission" date="2019-11" db="EMBL/GenBank/DDBJ databases">
        <authorList>
            <person name="Liu Y."/>
            <person name="Hou J."/>
            <person name="Li T.-Q."/>
            <person name="Guan C.-H."/>
            <person name="Wu X."/>
            <person name="Wu H.-Z."/>
            <person name="Ling F."/>
            <person name="Zhang R."/>
            <person name="Shi X.-G."/>
            <person name="Ren J.-P."/>
            <person name="Chen E.-F."/>
            <person name="Sun J.-M."/>
        </authorList>
    </citation>
    <scope>NUCLEOTIDE SEQUENCE</scope>
    <source>
        <strain evidence="2">Adult_tree_wgs_1</strain>
        <tissue evidence="2">Leaves</tissue>
    </source>
</reference>
<dbReference type="OrthoDB" id="1805663at2759"/>
<proteinExistence type="predicted"/>
<dbReference type="EMBL" id="WJXA01000003">
    <property type="protein sequence ID" value="KAF7149126.1"/>
    <property type="molecule type" value="Genomic_DNA"/>
</dbReference>
<accession>A0A834HJH9</accession>
<evidence type="ECO:0000313" key="3">
    <source>
        <dbReference type="Proteomes" id="UP000626092"/>
    </source>
</evidence>
<evidence type="ECO:0000313" key="2">
    <source>
        <dbReference type="EMBL" id="KAF7149126.1"/>
    </source>
</evidence>
<dbReference type="AlphaFoldDB" id="A0A834HJH9"/>
<feature type="compositionally biased region" description="Basic and acidic residues" evidence="1">
    <location>
        <begin position="13"/>
        <end position="44"/>
    </location>
</feature>
<sequence>MAQNNDLKNGFVDLEKSKEDVEASKAKNSEESSVHGEGIKRVDDDQLSQIPKDGHILKVESDEECNEESSVTFMRLEILAPNEQVQNGDISITLMNEPLVIDSRNNLGAFQMEGINLVVDLKPANLRKRIRSQSFTDCMSFGDSEFVQNSYSSRGTREDQEEIDAELQLTTHFGKRLGVKIMERDV</sequence>
<feature type="region of interest" description="Disordered" evidence="1">
    <location>
        <begin position="1"/>
        <end position="46"/>
    </location>
</feature>
<protein>
    <submittedName>
        <fullName evidence="2">Uncharacterized protein</fullName>
    </submittedName>
</protein>
<organism evidence="2 3">
    <name type="scientific">Rhododendron simsii</name>
    <name type="common">Sims's rhododendron</name>
    <dbReference type="NCBI Taxonomy" id="118357"/>
    <lineage>
        <taxon>Eukaryota</taxon>
        <taxon>Viridiplantae</taxon>
        <taxon>Streptophyta</taxon>
        <taxon>Embryophyta</taxon>
        <taxon>Tracheophyta</taxon>
        <taxon>Spermatophyta</taxon>
        <taxon>Magnoliopsida</taxon>
        <taxon>eudicotyledons</taxon>
        <taxon>Gunneridae</taxon>
        <taxon>Pentapetalae</taxon>
        <taxon>asterids</taxon>
        <taxon>Ericales</taxon>
        <taxon>Ericaceae</taxon>
        <taxon>Ericoideae</taxon>
        <taxon>Rhodoreae</taxon>
        <taxon>Rhododendron</taxon>
    </lineage>
</organism>
<gene>
    <name evidence="2" type="ORF">RHSIM_Rhsim03G0081100</name>
</gene>
<keyword evidence="3" id="KW-1185">Reference proteome</keyword>
<dbReference type="Proteomes" id="UP000626092">
    <property type="component" value="Unassembled WGS sequence"/>
</dbReference>
<evidence type="ECO:0000256" key="1">
    <source>
        <dbReference type="SAM" id="MobiDB-lite"/>
    </source>
</evidence>